<gene>
    <name evidence="1" type="ORF">J2750_001306</name>
</gene>
<accession>A0AA90Z8K1</accession>
<keyword evidence="2" id="KW-1185">Reference proteome</keyword>
<proteinExistence type="predicted"/>
<name>A0AA90Z8K1_9EURY</name>
<organism evidence="1 2">
    <name type="scientific">Methanococcoides alaskense</name>
    <dbReference type="NCBI Taxonomy" id="325778"/>
    <lineage>
        <taxon>Archaea</taxon>
        <taxon>Methanobacteriati</taxon>
        <taxon>Methanobacteriota</taxon>
        <taxon>Stenosarchaea group</taxon>
        <taxon>Methanomicrobia</taxon>
        <taxon>Methanosarcinales</taxon>
        <taxon>Methanosarcinaceae</taxon>
        <taxon>Methanococcoides</taxon>
    </lineage>
</organism>
<protein>
    <submittedName>
        <fullName evidence="1">Uncharacterized protein</fullName>
    </submittedName>
</protein>
<comment type="caution">
    <text evidence="1">The sequence shown here is derived from an EMBL/GenBank/DDBJ whole genome shotgun (WGS) entry which is preliminary data.</text>
</comment>
<dbReference type="Proteomes" id="UP001185015">
    <property type="component" value="Unassembled WGS sequence"/>
</dbReference>
<evidence type="ECO:0000313" key="2">
    <source>
        <dbReference type="Proteomes" id="UP001185015"/>
    </source>
</evidence>
<evidence type="ECO:0000313" key="1">
    <source>
        <dbReference type="EMBL" id="MDR6222846.1"/>
    </source>
</evidence>
<dbReference type="EMBL" id="JAVDQI010000004">
    <property type="protein sequence ID" value="MDR6222846.1"/>
    <property type="molecule type" value="Genomic_DNA"/>
</dbReference>
<sequence length="168" mass="19061">MNFGKVKKMSVDNEFLEYKEDIMKLLEYFECPDGCEKCKNMGEKNGVTVDMFPLWIQNKEYSDKIAIAPCDKGVDIVKALAEQKKSLFAHIVDAGQMDEQEAVGLYASLLSNVELLEEQNKTFTGTEEGCGNLIIDIKDVFLLLSYMSYDEDNPEESHKYFNKGLGLN</sequence>
<reference evidence="1 2" key="1">
    <citation type="submission" date="2023-07" db="EMBL/GenBank/DDBJ databases">
        <title>Genomic Encyclopedia of Type Strains, Phase IV (KMG-IV): sequencing the most valuable type-strain genomes for metagenomic binning, comparative biology and taxonomic classification.</title>
        <authorList>
            <person name="Goeker M."/>
        </authorList>
    </citation>
    <scope>NUCLEOTIDE SEQUENCE [LARGE SCALE GENOMIC DNA]</scope>
    <source>
        <strain evidence="1 2">DSM 17273</strain>
    </source>
</reference>
<dbReference type="AlphaFoldDB" id="A0AA90Z8K1"/>